<feature type="chain" id="PRO_5003879310" evidence="1">
    <location>
        <begin position="23"/>
        <end position="239"/>
    </location>
</feature>
<dbReference type="Pfam" id="PF09697">
    <property type="entry name" value="Porph_ging"/>
    <property type="match status" value="1"/>
</dbReference>
<dbReference type="NCBIfam" id="TIGR01200">
    <property type="entry name" value="GLPGLI"/>
    <property type="match status" value="1"/>
</dbReference>
<sequence>MKKITFLIILLSNLAFSQKSFEATYKVEFNFEDKEEQNAIVKRYKNIAIRNSKKIEFTLKGNDKISEFSIKKNMVNEDKNVKITLALAGYINDGLYQDIENGLLIRNNPESSRLTARNEFLIKSPLFDDWKLIEESRTISENKCFKAKGKIDNNNEVKKYQNITAWYCPGINFNYGPLGFGNLPGLIVHLKIDETNYILKNLRFSDNKKVDFELPDKGKEITEEEFLKIFKKRMKEFQK</sequence>
<keyword evidence="1" id="KW-0732">Signal</keyword>
<organism evidence="2 3">
    <name type="scientific">Psychroflexus torquis (strain ATCC 700755 / CIP 106069 / ACAM 623)</name>
    <dbReference type="NCBI Taxonomy" id="313595"/>
    <lineage>
        <taxon>Bacteria</taxon>
        <taxon>Pseudomonadati</taxon>
        <taxon>Bacteroidota</taxon>
        <taxon>Flavobacteriia</taxon>
        <taxon>Flavobacteriales</taxon>
        <taxon>Flavobacteriaceae</taxon>
        <taxon>Psychroflexus</taxon>
    </lineage>
</organism>
<dbReference type="InterPro" id="IPR005901">
    <property type="entry name" value="GLPGLI"/>
</dbReference>
<evidence type="ECO:0000256" key="1">
    <source>
        <dbReference type="SAM" id="SignalP"/>
    </source>
</evidence>
<protein>
    <submittedName>
        <fullName evidence="2">Porph_ging superfamily protein</fullName>
    </submittedName>
</protein>
<dbReference type="eggNOG" id="ENOG5030Z0U">
    <property type="taxonomic scope" value="Bacteria"/>
</dbReference>
<dbReference type="STRING" id="313595.P700755_001058"/>
<name>K4IDW2_PSYTT</name>
<dbReference type="HOGENOM" id="CLU_085659_0_1_10"/>
<dbReference type="AlphaFoldDB" id="K4IDW2"/>
<evidence type="ECO:0000313" key="3">
    <source>
        <dbReference type="Proteomes" id="UP000008514"/>
    </source>
</evidence>
<dbReference type="KEGG" id="ptq:P700755_001058"/>
<accession>K4IDW2</accession>
<dbReference type="RefSeq" id="WP_015023634.1">
    <property type="nucleotide sequence ID" value="NC_018721.1"/>
</dbReference>
<keyword evidence="3" id="KW-1185">Reference proteome</keyword>
<dbReference type="Proteomes" id="UP000008514">
    <property type="component" value="Chromosome"/>
</dbReference>
<proteinExistence type="predicted"/>
<dbReference type="OrthoDB" id="1429333at2"/>
<gene>
    <name evidence="2" type="ordered locus">P700755_001058</name>
</gene>
<reference evidence="2" key="1">
    <citation type="submission" date="2006-03" db="EMBL/GenBank/DDBJ databases">
        <authorList>
            <person name="Bowman J."/>
            <person name="Ferriera S."/>
            <person name="Johnson J."/>
            <person name="Kravitz S."/>
            <person name="Halpern A."/>
            <person name="Remington K."/>
            <person name="Beeson K."/>
            <person name="Tran B."/>
            <person name="Rogers Y.-H."/>
            <person name="Friedman R."/>
            <person name="Venter J.C."/>
        </authorList>
    </citation>
    <scope>NUCLEOTIDE SEQUENCE [LARGE SCALE GENOMIC DNA]</scope>
    <source>
        <strain evidence="2">ATCC 700755</strain>
    </source>
</reference>
<reference evidence="2" key="2">
    <citation type="submission" date="2012-09" db="EMBL/GenBank/DDBJ databases">
        <title>The complete sequence of Psychroflexus torquis an extreme psychrophile from sea-ice that is stimulated by light.</title>
        <authorList>
            <person name="Feng S."/>
            <person name="Powell S.M."/>
            <person name="Bowman J.P."/>
        </authorList>
    </citation>
    <scope>NUCLEOTIDE SEQUENCE [LARGE SCALE GENOMIC DNA]</scope>
    <source>
        <strain evidence="2">ATCC 700755</strain>
    </source>
</reference>
<feature type="signal peptide" evidence="1">
    <location>
        <begin position="1"/>
        <end position="22"/>
    </location>
</feature>
<dbReference type="EMBL" id="CP003879">
    <property type="protein sequence ID" value="AFU68028.1"/>
    <property type="molecule type" value="Genomic_DNA"/>
</dbReference>
<evidence type="ECO:0000313" key="2">
    <source>
        <dbReference type="EMBL" id="AFU68028.1"/>
    </source>
</evidence>